<proteinExistence type="predicted"/>
<dbReference type="Pfam" id="PF13508">
    <property type="entry name" value="Acetyltransf_7"/>
    <property type="match status" value="1"/>
</dbReference>
<dbReference type="AlphaFoldDB" id="L0H041"/>
<dbReference type="InterPro" id="IPR000182">
    <property type="entry name" value="GNAT_dom"/>
</dbReference>
<organism evidence="4 5">
    <name type="scientific">Thioflavicoccus mobilis 8321</name>
    <dbReference type="NCBI Taxonomy" id="765912"/>
    <lineage>
        <taxon>Bacteria</taxon>
        <taxon>Pseudomonadati</taxon>
        <taxon>Pseudomonadota</taxon>
        <taxon>Gammaproteobacteria</taxon>
        <taxon>Chromatiales</taxon>
        <taxon>Chromatiaceae</taxon>
        <taxon>Thioflavicoccus</taxon>
    </lineage>
</organism>
<evidence type="ECO:0000256" key="2">
    <source>
        <dbReference type="ARBA" id="ARBA00023315"/>
    </source>
</evidence>
<evidence type="ECO:0000313" key="4">
    <source>
        <dbReference type="EMBL" id="AGA90944.1"/>
    </source>
</evidence>
<protein>
    <submittedName>
        <fullName evidence="4">Acetyltransferase</fullName>
    </submittedName>
</protein>
<dbReference type="PANTHER" id="PTHR43800:SF1">
    <property type="entry name" value="PEPTIDYL-LYSINE N-ACETYLTRANSFERASE YJAB"/>
    <property type="match status" value="1"/>
</dbReference>
<dbReference type="OrthoDB" id="9813917at2"/>
<dbReference type="SUPFAM" id="SSF55729">
    <property type="entry name" value="Acyl-CoA N-acyltransferases (Nat)"/>
    <property type="match status" value="1"/>
</dbReference>
<dbReference type="KEGG" id="tmb:Thimo_2196"/>
<dbReference type="eggNOG" id="COG0456">
    <property type="taxonomic scope" value="Bacteria"/>
</dbReference>
<keyword evidence="5" id="KW-1185">Reference proteome</keyword>
<dbReference type="Proteomes" id="UP000010816">
    <property type="component" value="Chromosome"/>
</dbReference>
<accession>L0H041</accession>
<keyword evidence="2" id="KW-0012">Acyltransferase</keyword>
<gene>
    <name evidence="4" type="ORF">Thimo_2196</name>
</gene>
<dbReference type="HOGENOM" id="CLU_108859_2_1_6"/>
<dbReference type="CDD" id="cd04301">
    <property type="entry name" value="NAT_SF"/>
    <property type="match status" value="1"/>
</dbReference>
<dbReference type="PANTHER" id="PTHR43800">
    <property type="entry name" value="PEPTIDYL-LYSINE N-ACETYLTRANSFERASE YJAB"/>
    <property type="match status" value="1"/>
</dbReference>
<reference evidence="4 5" key="1">
    <citation type="submission" date="2011-09" db="EMBL/GenBank/DDBJ databases">
        <title>Complete sequence of chromosome of Thioflavicoccus mobilis 8321.</title>
        <authorList>
            <consortium name="US DOE Joint Genome Institute"/>
            <person name="Lucas S."/>
            <person name="Han J."/>
            <person name="Lapidus A."/>
            <person name="Cheng J.-F."/>
            <person name="Goodwin L."/>
            <person name="Pitluck S."/>
            <person name="Peters L."/>
            <person name="Ovchinnikova G."/>
            <person name="Lu M."/>
            <person name="Detter J.C."/>
            <person name="Han C."/>
            <person name="Tapia R."/>
            <person name="Land M."/>
            <person name="Hauser L."/>
            <person name="Kyrpides N."/>
            <person name="Ivanova N."/>
            <person name="Pagani I."/>
            <person name="Vogl K."/>
            <person name="Liu Z."/>
            <person name="Imhoff J."/>
            <person name="Thiel V."/>
            <person name="Frigaard N.-U."/>
            <person name="Bryant D."/>
            <person name="Woyke T."/>
        </authorList>
    </citation>
    <scope>NUCLEOTIDE SEQUENCE [LARGE SCALE GENOMIC DNA]</scope>
    <source>
        <strain evidence="4 5">8321</strain>
    </source>
</reference>
<evidence type="ECO:0000256" key="1">
    <source>
        <dbReference type="ARBA" id="ARBA00022679"/>
    </source>
</evidence>
<dbReference type="EMBL" id="CP003051">
    <property type="protein sequence ID" value="AGA90944.1"/>
    <property type="molecule type" value="Genomic_DNA"/>
</dbReference>
<dbReference type="Gene3D" id="3.40.630.30">
    <property type="match status" value="1"/>
</dbReference>
<dbReference type="PATRIC" id="fig|765912.4.peg.2155"/>
<dbReference type="GO" id="GO:0016747">
    <property type="term" value="F:acyltransferase activity, transferring groups other than amino-acyl groups"/>
    <property type="evidence" value="ECO:0007669"/>
    <property type="project" value="InterPro"/>
</dbReference>
<dbReference type="PROSITE" id="PS51186">
    <property type="entry name" value="GNAT"/>
    <property type="match status" value="1"/>
</dbReference>
<keyword evidence="1 4" id="KW-0808">Transferase</keyword>
<sequence length="156" mass="18043">MADHITKIEEITASEAPMDLLLQADPSIKNVKNYLRQSKCFIAKLEDQIVGACVVKPISKNTHELMNISVDPKYQKTGIGRNLLQYVIIATREAKARRLEVGTGTFGYQLAFYQREGFRVYSIEKNFFLVNYEEPIYEDGIQLKDMLRLMLEFERD</sequence>
<evidence type="ECO:0000313" key="5">
    <source>
        <dbReference type="Proteomes" id="UP000010816"/>
    </source>
</evidence>
<feature type="domain" description="N-acetyltransferase" evidence="3">
    <location>
        <begin position="3"/>
        <end position="139"/>
    </location>
</feature>
<dbReference type="RefSeq" id="WP_015281083.1">
    <property type="nucleotide sequence ID" value="NC_019940.1"/>
</dbReference>
<evidence type="ECO:0000259" key="3">
    <source>
        <dbReference type="PROSITE" id="PS51186"/>
    </source>
</evidence>
<dbReference type="InterPro" id="IPR016181">
    <property type="entry name" value="Acyl_CoA_acyltransferase"/>
</dbReference>
<name>L0H041_9GAMM</name>